<dbReference type="InterPro" id="IPR043839">
    <property type="entry name" value="PafC_HTH"/>
</dbReference>
<gene>
    <name evidence="2" type="ORF">N869_12945</name>
</gene>
<accession>A0A0A0BKE8</accession>
<feature type="non-terminal residue" evidence="2">
    <location>
        <position position="118"/>
    </location>
</feature>
<sequence>MAERTPERLARLLGLVAYLDRHPGVTVEEVARHFGVSAEQVLRDVDTLWVSGTPGYWPDDLIDFDATSLESGVLRLTRTRGLGGPLRLGTREAVTLLAALRALDEALGPALGADEREV</sequence>
<evidence type="ECO:0000313" key="3">
    <source>
        <dbReference type="Proteomes" id="UP000054314"/>
    </source>
</evidence>
<keyword evidence="3" id="KW-1185">Reference proteome</keyword>
<evidence type="ECO:0000259" key="1">
    <source>
        <dbReference type="Pfam" id="PF19187"/>
    </source>
</evidence>
<reference evidence="2 3" key="1">
    <citation type="submission" date="2013-08" db="EMBL/GenBank/DDBJ databases">
        <title>Genome sequencing of Cellulomonas bogoriensis 69B4.</title>
        <authorList>
            <person name="Chen F."/>
            <person name="Li Y."/>
            <person name="Wang G."/>
        </authorList>
    </citation>
    <scope>NUCLEOTIDE SEQUENCE [LARGE SCALE GENOMIC DNA]</scope>
    <source>
        <strain evidence="2 3">69B4</strain>
    </source>
</reference>
<dbReference type="EMBL" id="AXCZ01000437">
    <property type="protein sequence ID" value="KGM08315.1"/>
    <property type="molecule type" value="Genomic_DNA"/>
</dbReference>
<protein>
    <recommendedName>
        <fullName evidence="1">PafC HTH domain-containing protein</fullName>
    </recommendedName>
</protein>
<dbReference type="Pfam" id="PF19187">
    <property type="entry name" value="HTH_PafC"/>
    <property type="match status" value="1"/>
</dbReference>
<evidence type="ECO:0000313" key="2">
    <source>
        <dbReference type="EMBL" id="KGM08315.1"/>
    </source>
</evidence>
<dbReference type="SUPFAM" id="SSF46785">
    <property type="entry name" value="Winged helix' DNA-binding domain"/>
    <property type="match status" value="1"/>
</dbReference>
<organism evidence="2 3">
    <name type="scientific">Cellulomonas bogoriensis 69B4 = DSM 16987</name>
    <dbReference type="NCBI Taxonomy" id="1386082"/>
    <lineage>
        <taxon>Bacteria</taxon>
        <taxon>Bacillati</taxon>
        <taxon>Actinomycetota</taxon>
        <taxon>Actinomycetes</taxon>
        <taxon>Micrococcales</taxon>
        <taxon>Cellulomonadaceae</taxon>
        <taxon>Cellulomonas</taxon>
    </lineage>
</organism>
<dbReference type="Proteomes" id="UP000054314">
    <property type="component" value="Unassembled WGS sequence"/>
</dbReference>
<name>A0A0A0BKE8_9CELL</name>
<comment type="caution">
    <text evidence="2">The sequence shown here is derived from an EMBL/GenBank/DDBJ whole genome shotgun (WGS) entry which is preliminary data.</text>
</comment>
<proteinExistence type="predicted"/>
<dbReference type="InterPro" id="IPR036390">
    <property type="entry name" value="WH_DNA-bd_sf"/>
</dbReference>
<dbReference type="AlphaFoldDB" id="A0A0A0BKE8"/>
<feature type="domain" description="PafC HTH" evidence="1">
    <location>
        <begin position="7"/>
        <end position="109"/>
    </location>
</feature>